<keyword evidence="3 9" id="KW-0813">Transport</keyword>
<evidence type="ECO:0000256" key="8">
    <source>
        <dbReference type="ARBA" id="ARBA00023136"/>
    </source>
</evidence>
<keyword evidence="6 9" id="KW-0769">Symport</keyword>
<dbReference type="InterPro" id="IPR001463">
    <property type="entry name" value="Na/Ala_symport"/>
</dbReference>
<feature type="transmembrane region" description="Helical" evidence="9">
    <location>
        <begin position="400"/>
        <end position="418"/>
    </location>
</feature>
<reference evidence="10 11" key="1">
    <citation type="submission" date="2019-08" db="EMBL/GenBank/DDBJ databases">
        <title>In-depth cultivation of the pig gut microbiome towards novel bacterial diversity and tailored functional studies.</title>
        <authorList>
            <person name="Wylensek D."/>
            <person name="Hitch T.C.A."/>
            <person name="Clavel T."/>
        </authorList>
    </citation>
    <scope>NUCLEOTIDE SEQUENCE [LARGE SCALE GENOMIC DNA]</scope>
    <source>
        <strain evidence="10 11">Med78-601-WT-4W-RMD-3</strain>
    </source>
</reference>
<comment type="subcellular location">
    <subcellularLocation>
        <location evidence="1 9">Cell membrane</location>
        <topology evidence="1 9">Multi-pass membrane protein</topology>
    </subcellularLocation>
</comment>
<sequence length="470" mass="49500">MDMFHAIVSQGVQFAWGPVTIILLVGIGIYLSIATRFIQFRKMKTSLKLLTSSSDDGEGDLTPFQALMTSMAATIGTGNIAGVASAIVMGGPGAVFWMWVSGLFGGATKYAEGLLAVKYRITNEDGEKSGGPMYYISRGIKEQYGINAGWLGWLFALFGLIASLGTGNMTQANAVSDSLNVVLGINPYISGGVIAALTALVIIGGVKNIGKITGKIVPVMSVAYIVGSIIAILSNASMVPAVFKMIFTNALTAKALAGGTLGTVIRIGISRGMFSNEAGLGSAPIAHASSKNDDPVAQGIIASLDSFFTTIIICTMTAIVILTSGLVTINGNGVMAIEGNLNGATLTTVAFDRLIPGIGGYIVTFGLIFFAFSTIIGWYYYGAKCIEYIAGLKAVNIYKWVWVALSFVGAVVPLEIVWNLSDMFNGLMAIPNIIGLIALSPVVFNMTKEYDKKVKIEKGKVREQLTDPIG</sequence>
<feature type="transmembrane region" description="Helical" evidence="9">
    <location>
        <begin position="144"/>
        <end position="165"/>
    </location>
</feature>
<keyword evidence="5 9" id="KW-0812">Transmembrane</keyword>
<name>A0A844FFQ0_9FIRM</name>
<dbReference type="Proteomes" id="UP000462760">
    <property type="component" value="Unassembled WGS sequence"/>
</dbReference>
<feature type="transmembrane region" description="Helical" evidence="9">
    <location>
        <begin position="216"/>
        <end position="234"/>
    </location>
</feature>
<dbReference type="PRINTS" id="PR00175">
    <property type="entry name" value="NAALASMPORT"/>
</dbReference>
<dbReference type="GO" id="GO:0005886">
    <property type="term" value="C:plasma membrane"/>
    <property type="evidence" value="ECO:0007669"/>
    <property type="project" value="UniProtKB-SubCell"/>
</dbReference>
<dbReference type="AlphaFoldDB" id="A0A844FFQ0"/>
<evidence type="ECO:0000313" key="10">
    <source>
        <dbReference type="EMBL" id="MSS42795.1"/>
    </source>
</evidence>
<evidence type="ECO:0000256" key="6">
    <source>
        <dbReference type="ARBA" id="ARBA00022847"/>
    </source>
</evidence>
<dbReference type="FunFam" id="1.20.1740.10:FF:000004">
    <property type="entry name" value="Sodium:alanine symporter family protein"/>
    <property type="match status" value="1"/>
</dbReference>
<organism evidence="10 11">
    <name type="scientific">Anaerosalibacter bizertensis</name>
    <dbReference type="NCBI Taxonomy" id="932217"/>
    <lineage>
        <taxon>Bacteria</taxon>
        <taxon>Bacillati</taxon>
        <taxon>Bacillota</taxon>
        <taxon>Tissierellia</taxon>
        <taxon>Tissierellales</taxon>
        <taxon>Sporanaerobacteraceae</taxon>
        <taxon>Anaerosalibacter</taxon>
    </lineage>
</organism>
<dbReference type="GO" id="GO:0005283">
    <property type="term" value="F:amino acid:sodium symporter activity"/>
    <property type="evidence" value="ECO:0007669"/>
    <property type="project" value="InterPro"/>
</dbReference>
<evidence type="ECO:0000256" key="3">
    <source>
        <dbReference type="ARBA" id="ARBA00022448"/>
    </source>
</evidence>
<accession>A0A844FFQ0</accession>
<feature type="transmembrane region" description="Helical" evidence="9">
    <location>
        <begin position="307"/>
        <end position="329"/>
    </location>
</feature>
<feature type="transmembrane region" description="Helical" evidence="9">
    <location>
        <begin position="358"/>
        <end position="380"/>
    </location>
</feature>
<protein>
    <submittedName>
        <fullName evidence="10">Sodium:alanine symporter family protein</fullName>
    </submittedName>
</protein>
<feature type="transmembrane region" description="Helical" evidence="9">
    <location>
        <begin position="424"/>
        <end position="444"/>
    </location>
</feature>
<keyword evidence="8 9" id="KW-0472">Membrane</keyword>
<keyword evidence="4 9" id="KW-1003">Cell membrane</keyword>
<evidence type="ECO:0000256" key="4">
    <source>
        <dbReference type="ARBA" id="ARBA00022475"/>
    </source>
</evidence>
<dbReference type="Gene3D" id="1.20.1740.10">
    <property type="entry name" value="Amino acid/polyamine transporter I"/>
    <property type="match status" value="1"/>
</dbReference>
<dbReference type="EMBL" id="VULR01000003">
    <property type="protein sequence ID" value="MSS42795.1"/>
    <property type="molecule type" value="Genomic_DNA"/>
</dbReference>
<evidence type="ECO:0000256" key="7">
    <source>
        <dbReference type="ARBA" id="ARBA00022989"/>
    </source>
</evidence>
<comment type="similarity">
    <text evidence="2 9">Belongs to the alanine or glycine:cation symporter (AGCS) (TC 2.A.25) family.</text>
</comment>
<feature type="transmembrane region" description="Helical" evidence="9">
    <location>
        <begin position="185"/>
        <end position="204"/>
    </location>
</feature>
<evidence type="ECO:0000256" key="5">
    <source>
        <dbReference type="ARBA" id="ARBA00022692"/>
    </source>
</evidence>
<dbReference type="NCBIfam" id="TIGR00835">
    <property type="entry name" value="agcS"/>
    <property type="match status" value="1"/>
</dbReference>
<keyword evidence="7 9" id="KW-1133">Transmembrane helix</keyword>
<dbReference type="Pfam" id="PF01235">
    <property type="entry name" value="Na_Ala_symp"/>
    <property type="match status" value="1"/>
</dbReference>
<evidence type="ECO:0000256" key="1">
    <source>
        <dbReference type="ARBA" id="ARBA00004651"/>
    </source>
</evidence>
<dbReference type="PANTHER" id="PTHR30330">
    <property type="entry name" value="AGSS FAMILY TRANSPORTER, SODIUM-ALANINE"/>
    <property type="match status" value="1"/>
</dbReference>
<gene>
    <name evidence="10" type="ORF">FYJ27_03480</name>
</gene>
<evidence type="ECO:0000256" key="9">
    <source>
        <dbReference type="RuleBase" id="RU363064"/>
    </source>
</evidence>
<dbReference type="PANTHER" id="PTHR30330:SF3">
    <property type="entry name" value="TRANSCRIPTIONAL REGULATOR, LRP FAMILY"/>
    <property type="match status" value="1"/>
</dbReference>
<comment type="caution">
    <text evidence="10">The sequence shown here is derived from an EMBL/GenBank/DDBJ whole genome shotgun (WGS) entry which is preliminary data.</text>
</comment>
<dbReference type="RefSeq" id="WP_154483213.1">
    <property type="nucleotide sequence ID" value="NZ_VULR01000003.1"/>
</dbReference>
<proteinExistence type="inferred from homology"/>
<evidence type="ECO:0000313" key="11">
    <source>
        <dbReference type="Proteomes" id="UP000462760"/>
    </source>
</evidence>
<evidence type="ECO:0000256" key="2">
    <source>
        <dbReference type="ARBA" id="ARBA00009261"/>
    </source>
</evidence>
<feature type="transmembrane region" description="Helical" evidence="9">
    <location>
        <begin position="15"/>
        <end position="38"/>
    </location>
</feature>
<dbReference type="OrthoDB" id="9804874at2"/>